<accession>A0A3B4A433</accession>
<dbReference type="SUPFAM" id="SSF53474">
    <property type="entry name" value="alpha/beta-Hydrolases"/>
    <property type="match status" value="1"/>
</dbReference>
<protein>
    <recommendedName>
        <fullName evidence="3">Lipid droplet-associated hydrolase</fullName>
        <ecNumber evidence="7">3.1.1.13</ecNumber>
    </recommendedName>
    <alternativeName>
        <fullName evidence="6">Lipid droplet-associated serine hydrolase</fullName>
    </alternativeName>
</protein>
<sequence length="225" mass="25847">MKLIEAIKTHLVLIGHSIGCYIILEMMKRNPELKVLKAVMLFPTIERMAQTPQGRVVTPVICQLRYVAYFPVFLLSLLPESLKHGLVRLAVYIYSRLSPLSNFRTHCANAMYMGGQEMKKVLDRDNATIKKHLHKLIFYYGAADHWCPVEYYNDIKRDFPDGDFRLCESQQSPLISSSSHLFFLSSLLSRVFFLSSFSPLSRLLFLSSLALPLVPSWCYGRHKSP</sequence>
<evidence type="ECO:0000256" key="5">
    <source>
        <dbReference type="ARBA" id="ARBA00022801"/>
    </source>
</evidence>
<dbReference type="AlphaFoldDB" id="A0A3B4A433"/>
<evidence type="ECO:0000256" key="7">
    <source>
        <dbReference type="ARBA" id="ARBA00039150"/>
    </source>
</evidence>
<organism evidence="9 10">
    <name type="scientific">Periophthalmus magnuspinnatus</name>
    <dbReference type="NCBI Taxonomy" id="409849"/>
    <lineage>
        <taxon>Eukaryota</taxon>
        <taxon>Metazoa</taxon>
        <taxon>Chordata</taxon>
        <taxon>Craniata</taxon>
        <taxon>Vertebrata</taxon>
        <taxon>Euteleostomi</taxon>
        <taxon>Actinopterygii</taxon>
        <taxon>Neopterygii</taxon>
        <taxon>Teleostei</taxon>
        <taxon>Neoteleostei</taxon>
        <taxon>Acanthomorphata</taxon>
        <taxon>Gobiaria</taxon>
        <taxon>Gobiiformes</taxon>
        <taxon>Gobioidei</taxon>
        <taxon>Gobiidae</taxon>
        <taxon>Oxudercinae</taxon>
        <taxon>Periophthalmus</taxon>
    </lineage>
</organism>
<keyword evidence="5" id="KW-0378">Hydrolase</keyword>
<name>A0A3B4A433_9GOBI</name>
<reference evidence="9" key="1">
    <citation type="submission" date="2025-08" db="UniProtKB">
        <authorList>
            <consortium name="Ensembl"/>
        </authorList>
    </citation>
    <scope>IDENTIFICATION</scope>
</reference>
<dbReference type="EC" id="3.1.1.13" evidence="7"/>
<dbReference type="Ensembl" id="ENSPMGT00000011996.1">
    <property type="protein sequence ID" value="ENSPMGP00000011246.1"/>
    <property type="gene ID" value="ENSPMGG00000009320.1"/>
</dbReference>
<keyword evidence="10" id="KW-1185">Reference proteome</keyword>
<dbReference type="InterPro" id="IPR019363">
    <property type="entry name" value="LDAH"/>
</dbReference>
<dbReference type="GO" id="GO:0004771">
    <property type="term" value="F:sterol ester esterase activity"/>
    <property type="evidence" value="ECO:0007669"/>
    <property type="project" value="UniProtKB-EC"/>
</dbReference>
<evidence type="ECO:0000256" key="8">
    <source>
        <dbReference type="ARBA" id="ARBA00049527"/>
    </source>
</evidence>
<evidence type="ECO:0000256" key="2">
    <source>
        <dbReference type="ARBA" id="ARBA00008300"/>
    </source>
</evidence>
<evidence type="ECO:0000313" key="10">
    <source>
        <dbReference type="Proteomes" id="UP000261520"/>
    </source>
</evidence>
<evidence type="ECO:0000256" key="1">
    <source>
        <dbReference type="ARBA" id="ARBA00004502"/>
    </source>
</evidence>
<proteinExistence type="inferred from homology"/>
<evidence type="ECO:0000256" key="6">
    <source>
        <dbReference type="ARBA" id="ARBA00031924"/>
    </source>
</evidence>
<evidence type="ECO:0000256" key="4">
    <source>
        <dbReference type="ARBA" id="ARBA00022677"/>
    </source>
</evidence>
<dbReference type="Pfam" id="PF10230">
    <property type="entry name" value="LIDHydrolase"/>
    <property type="match status" value="1"/>
</dbReference>
<evidence type="ECO:0000313" key="9">
    <source>
        <dbReference type="Ensembl" id="ENSPMGP00000011246.1"/>
    </source>
</evidence>
<dbReference type="PANTHER" id="PTHR13390">
    <property type="entry name" value="LIPASE"/>
    <property type="match status" value="1"/>
</dbReference>
<dbReference type="PANTHER" id="PTHR13390:SF0">
    <property type="entry name" value="LIPID DROPLET-ASSOCIATED HYDROLASE"/>
    <property type="match status" value="1"/>
</dbReference>
<dbReference type="InterPro" id="IPR029058">
    <property type="entry name" value="AB_hydrolase_fold"/>
</dbReference>
<evidence type="ECO:0000256" key="3">
    <source>
        <dbReference type="ARBA" id="ARBA00019242"/>
    </source>
</evidence>
<dbReference type="GO" id="GO:0019915">
    <property type="term" value="P:lipid storage"/>
    <property type="evidence" value="ECO:0007669"/>
    <property type="project" value="InterPro"/>
</dbReference>
<reference evidence="9" key="2">
    <citation type="submission" date="2025-09" db="UniProtKB">
        <authorList>
            <consortium name="Ensembl"/>
        </authorList>
    </citation>
    <scope>IDENTIFICATION</scope>
</reference>
<dbReference type="GO" id="GO:0005811">
    <property type="term" value="C:lipid droplet"/>
    <property type="evidence" value="ECO:0007669"/>
    <property type="project" value="UniProtKB-SubCell"/>
</dbReference>
<dbReference type="Gene3D" id="3.40.50.1820">
    <property type="entry name" value="alpha/beta hydrolase"/>
    <property type="match status" value="1"/>
</dbReference>
<comment type="similarity">
    <text evidence="2">Belongs to the AB hydrolase superfamily. LDAH family.</text>
</comment>
<keyword evidence="4" id="KW-0551">Lipid droplet</keyword>
<dbReference type="Proteomes" id="UP000261520">
    <property type="component" value="Unplaced"/>
</dbReference>
<comment type="subcellular location">
    <subcellularLocation>
        <location evidence="1">Lipid droplet</location>
    </subcellularLocation>
</comment>
<comment type="catalytic activity">
    <reaction evidence="8">
        <text>a cholesterol ester + H2O = cholesterol + a fatty acid + H(+)</text>
        <dbReference type="Rhea" id="RHEA:36403"/>
        <dbReference type="ChEBI" id="CHEBI:15377"/>
        <dbReference type="ChEBI" id="CHEBI:15378"/>
        <dbReference type="ChEBI" id="CHEBI:16113"/>
        <dbReference type="ChEBI" id="CHEBI:17002"/>
        <dbReference type="ChEBI" id="CHEBI:28868"/>
        <dbReference type="EC" id="3.1.1.13"/>
    </reaction>
    <physiologicalReaction direction="left-to-right" evidence="8">
        <dbReference type="Rhea" id="RHEA:36404"/>
    </physiologicalReaction>
</comment>